<dbReference type="Proteomes" id="UP001165060">
    <property type="component" value="Unassembled WGS sequence"/>
</dbReference>
<feature type="transmembrane region" description="Helical" evidence="1">
    <location>
        <begin position="141"/>
        <end position="159"/>
    </location>
</feature>
<evidence type="ECO:0000313" key="3">
    <source>
        <dbReference type="Proteomes" id="UP001165060"/>
    </source>
</evidence>
<dbReference type="PANTHER" id="PTHR12277:SF81">
    <property type="entry name" value="PROTEIN ABHD13"/>
    <property type="match status" value="1"/>
</dbReference>
<proteinExistence type="predicted"/>
<dbReference type="InterPro" id="IPR029058">
    <property type="entry name" value="AB_hydrolase_fold"/>
</dbReference>
<keyword evidence="1" id="KW-1133">Transmembrane helix</keyword>
<reference evidence="2 3" key="1">
    <citation type="journal article" date="2023" name="Commun. Biol.">
        <title>Genome analysis of Parmales, the sister group of diatoms, reveals the evolutionary specialization of diatoms from phago-mixotrophs to photoautotrophs.</title>
        <authorList>
            <person name="Ban H."/>
            <person name="Sato S."/>
            <person name="Yoshikawa S."/>
            <person name="Yamada K."/>
            <person name="Nakamura Y."/>
            <person name="Ichinomiya M."/>
            <person name="Sato N."/>
            <person name="Blanc-Mathieu R."/>
            <person name="Endo H."/>
            <person name="Kuwata A."/>
            <person name="Ogata H."/>
        </authorList>
    </citation>
    <scope>NUCLEOTIDE SEQUENCE [LARGE SCALE GENOMIC DNA]</scope>
</reference>
<organism evidence="2 3">
    <name type="scientific">Tetraparma gracilis</name>
    <dbReference type="NCBI Taxonomy" id="2962635"/>
    <lineage>
        <taxon>Eukaryota</taxon>
        <taxon>Sar</taxon>
        <taxon>Stramenopiles</taxon>
        <taxon>Ochrophyta</taxon>
        <taxon>Bolidophyceae</taxon>
        <taxon>Parmales</taxon>
        <taxon>Triparmaceae</taxon>
        <taxon>Tetraparma</taxon>
    </lineage>
</organism>
<dbReference type="EMBL" id="BRYB01000275">
    <property type="protein sequence ID" value="GMI26782.1"/>
    <property type="molecule type" value="Genomic_DNA"/>
</dbReference>
<evidence type="ECO:0008006" key="4">
    <source>
        <dbReference type="Google" id="ProtNLM"/>
    </source>
</evidence>
<keyword evidence="1" id="KW-0472">Membrane</keyword>
<sequence>MSVPMHQVDSKPLSVDDVSLVYDQPVTGNCCLSPACSCCVKNPKILEWFISPAQFFLLVALYLAVVLVLNFACSQATPSALYTHTGDADPWLIAGLALLGIVCICFAYTFRATATRTRANSDSLDRAGRCKDTVTVMGKKGFGLILAYFALLCFPGYFISTRFLYHNGSSEDPGTGEVFEFEASGGYTLKGYRRQVYGGGGGGEGTKMMPVVMLGGTGVTMYTNVGVVDNYLHDTLWSTDEPIGFDVFTFSYRGFSPNVGADLWPTEDNLIGDSRALWEMVRGEYGGMRPLLFSHSLGTGPTTALLEAFGKDDVAGPACVGLGMPYSSMQEVILELSFYTSTILVWLLDYWKSEDRIVNMNPLVPMEILSAGQDELIAPHHQQRIRDAAAAHDITFLSKDDADHNNLWGVVQSDTTKHLRFMDLCLDRVDVE</sequence>
<dbReference type="PANTHER" id="PTHR12277">
    <property type="entry name" value="ALPHA/BETA HYDROLASE DOMAIN-CONTAINING PROTEIN"/>
    <property type="match status" value="1"/>
</dbReference>
<feature type="transmembrane region" description="Helical" evidence="1">
    <location>
        <begin position="53"/>
        <end position="71"/>
    </location>
</feature>
<evidence type="ECO:0000256" key="1">
    <source>
        <dbReference type="SAM" id="Phobius"/>
    </source>
</evidence>
<comment type="caution">
    <text evidence="2">The sequence shown here is derived from an EMBL/GenBank/DDBJ whole genome shotgun (WGS) entry which is preliminary data.</text>
</comment>
<evidence type="ECO:0000313" key="2">
    <source>
        <dbReference type="EMBL" id="GMI26782.1"/>
    </source>
</evidence>
<gene>
    <name evidence="2" type="ORF">TeGR_g881</name>
</gene>
<name>A0ABQ6MJ10_9STRA</name>
<accession>A0ABQ6MJ10</accession>
<dbReference type="SUPFAM" id="SSF53474">
    <property type="entry name" value="alpha/beta-Hydrolases"/>
    <property type="match status" value="1"/>
</dbReference>
<feature type="transmembrane region" description="Helical" evidence="1">
    <location>
        <begin position="91"/>
        <end position="110"/>
    </location>
</feature>
<keyword evidence="3" id="KW-1185">Reference proteome</keyword>
<keyword evidence="1" id="KW-0812">Transmembrane</keyword>
<protein>
    <recommendedName>
        <fullName evidence="4">Alpha/beta-hydrolase</fullName>
    </recommendedName>
</protein>
<dbReference type="Gene3D" id="3.40.50.1820">
    <property type="entry name" value="alpha/beta hydrolase"/>
    <property type="match status" value="1"/>
</dbReference>